<evidence type="ECO:0000313" key="1">
    <source>
        <dbReference type="EMBL" id="BBI58952.1"/>
    </source>
</evidence>
<dbReference type="InterPro" id="IPR036134">
    <property type="entry name" value="Crypto/Photolyase_FAD-like_sf"/>
</dbReference>
<dbReference type="KEGG" id="hsr:HSBAA_02580"/>
<dbReference type="Gene3D" id="1.25.40.80">
    <property type="match status" value="1"/>
</dbReference>
<evidence type="ECO:0008006" key="3">
    <source>
        <dbReference type="Google" id="ProtNLM"/>
    </source>
</evidence>
<sequence>MACLHPFSRAWHKQITADQLTLRDTPKAQTALAINSDPLPALPELNDIPIDGHLWPAGEDAAADNLARFLRFRGRHYKDQRDLPKVRGTSELSPYLALGMISHRQCLQAVMAENGGI</sequence>
<dbReference type="InterPro" id="IPR014729">
    <property type="entry name" value="Rossmann-like_a/b/a_fold"/>
</dbReference>
<protein>
    <recommendedName>
        <fullName evidence="3">Cryptochrome/DNA photolyase FAD-binding domain-containing protein</fullName>
    </recommendedName>
</protein>
<dbReference type="AlphaFoldDB" id="A0A455TZN4"/>
<evidence type="ECO:0000313" key="2">
    <source>
        <dbReference type="Proteomes" id="UP000320231"/>
    </source>
</evidence>
<organism evidence="1 2">
    <name type="scientific">Vreelandella sulfidaeris</name>
    <dbReference type="NCBI Taxonomy" id="115553"/>
    <lineage>
        <taxon>Bacteria</taxon>
        <taxon>Pseudomonadati</taxon>
        <taxon>Pseudomonadota</taxon>
        <taxon>Gammaproteobacteria</taxon>
        <taxon>Oceanospirillales</taxon>
        <taxon>Halomonadaceae</taxon>
        <taxon>Vreelandella</taxon>
    </lineage>
</organism>
<gene>
    <name evidence="1" type="ORF">HSBAA_02580</name>
</gene>
<dbReference type="Proteomes" id="UP000320231">
    <property type="component" value="Chromosome"/>
</dbReference>
<dbReference type="EMBL" id="AP019514">
    <property type="protein sequence ID" value="BBI58952.1"/>
    <property type="molecule type" value="Genomic_DNA"/>
</dbReference>
<reference evidence="1 2" key="1">
    <citation type="journal article" date="2019" name="Microbiol. Resour. Announc.">
        <title>Complete Genome Sequence of Halomonas sulfidaeris Strain Esulfide1 Isolated from a Metal Sulfide Rock at a Depth of 2,200 Meters, Obtained Using Nanopore Sequencing.</title>
        <authorList>
            <person name="Saito M."/>
            <person name="Nishigata A."/>
            <person name="Galipon J."/>
            <person name="Arakawa K."/>
        </authorList>
    </citation>
    <scope>NUCLEOTIDE SEQUENCE [LARGE SCALE GENOMIC DNA]</scope>
    <source>
        <strain evidence="1 2">ATCC BAA-803</strain>
    </source>
</reference>
<dbReference type="SUPFAM" id="SSF48173">
    <property type="entry name" value="Cryptochrome/photolyase FAD-binding domain"/>
    <property type="match status" value="1"/>
</dbReference>
<dbReference type="Gene3D" id="3.40.50.620">
    <property type="entry name" value="HUPs"/>
    <property type="match status" value="1"/>
</dbReference>
<accession>A0A455TZN4</accession>
<name>A0A455TZN4_9GAMM</name>
<proteinExistence type="predicted"/>